<feature type="region of interest" description="Disordered" evidence="1">
    <location>
        <begin position="247"/>
        <end position="310"/>
    </location>
</feature>
<feature type="compositionally biased region" description="Basic and acidic residues" evidence="1">
    <location>
        <begin position="184"/>
        <end position="196"/>
    </location>
</feature>
<feature type="region of interest" description="Disordered" evidence="1">
    <location>
        <begin position="33"/>
        <end position="54"/>
    </location>
</feature>
<evidence type="ECO:0000313" key="2">
    <source>
        <dbReference type="Proteomes" id="UP000095287"/>
    </source>
</evidence>
<feature type="region of interest" description="Disordered" evidence="1">
    <location>
        <begin position="1"/>
        <end position="20"/>
    </location>
</feature>
<feature type="region of interest" description="Disordered" evidence="1">
    <location>
        <begin position="128"/>
        <end position="152"/>
    </location>
</feature>
<feature type="compositionally biased region" description="Basic and acidic residues" evidence="1">
    <location>
        <begin position="247"/>
        <end position="275"/>
    </location>
</feature>
<dbReference type="AlphaFoldDB" id="A0A1I7YSK3"/>
<dbReference type="Proteomes" id="UP000095287">
    <property type="component" value="Unplaced"/>
</dbReference>
<keyword evidence="2" id="KW-1185">Reference proteome</keyword>
<proteinExistence type="predicted"/>
<feature type="region of interest" description="Disordered" evidence="1">
    <location>
        <begin position="184"/>
        <end position="209"/>
    </location>
</feature>
<feature type="compositionally biased region" description="Basic and acidic residues" evidence="1">
    <location>
        <begin position="283"/>
        <end position="310"/>
    </location>
</feature>
<sequence>MAAFSKIGQGEPDGRDRAGLDCTEDVLAGMSAPEEIPEHTAPGEMAQSPDDYDSDFVVIPEHQSMPTSLLEPTPEINQRPEQEPHFSDLFSIFSISDHEREALQPILNSLSSTQDVLERLNRSIEERNVESQELRDSLREARERQEKLSAEHEQTLNENRLLKATQEELLAKVTSLEIEVKQESERVSLEQKKETEATQMQTEDETSLLKKERTELLEKLEEERASRESLMVMMAKLNETIQKAKEEAKEEVEKAKEETQKAEAELDAAKEEATNAREALLQESERRAEAEKKAAEATTERRTEAEKKAAEATTLVETLRADVERERQELLQQNISGSDPCLQRIAILENSLVSDTEARLRLEKSLEKAREESQKAREESQKAREESQKAREEARLEVERARADANMTMQELAQVLHRVDDFQSALTDARAQLERREAELEQRLGEKQNLEFMLEDCMNENRNLAEAVRVVQRERDELESENRALRIDYRRRLEEN</sequence>
<organism evidence="2 3">
    <name type="scientific">Steinernema glaseri</name>
    <dbReference type="NCBI Taxonomy" id="37863"/>
    <lineage>
        <taxon>Eukaryota</taxon>
        <taxon>Metazoa</taxon>
        <taxon>Ecdysozoa</taxon>
        <taxon>Nematoda</taxon>
        <taxon>Chromadorea</taxon>
        <taxon>Rhabditida</taxon>
        <taxon>Tylenchina</taxon>
        <taxon>Panagrolaimomorpha</taxon>
        <taxon>Strongyloidoidea</taxon>
        <taxon>Steinernematidae</taxon>
        <taxon>Steinernema</taxon>
    </lineage>
</organism>
<accession>A0A1I7YSK3</accession>
<dbReference type="WBParaSite" id="L893_g19407.t1">
    <property type="protein sequence ID" value="L893_g19407.t1"/>
    <property type="gene ID" value="L893_g19407"/>
</dbReference>
<evidence type="ECO:0000313" key="3">
    <source>
        <dbReference type="WBParaSite" id="L893_g19407.t1"/>
    </source>
</evidence>
<evidence type="ECO:0000256" key="1">
    <source>
        <dbReference type="SAM" id="MobiDB-lite"/>
    </source>
</evidence>
<feature type="region of interest" description="Disordered" evidence="1">
    <location>
        <begin position="371"/>
        <end position="392"/>
    </location>
</feature>
<protein>
    <submittedName>
        <fullName evidence="3">TACC_C domain-containing protein</fullName>
    </submittedName>
</protein>
<reference evidence="3" key="1">
    <citation type="submission" date="2016-11" db="UniProtKB">
        <authorList>
            <consortium name="WormBaseParasite"/>
        </authorList>
    </citation>
    <scope>IDENTIFICATION</scope>
</reference>
<name>A0A1I7YSK3_9BILA</name>